<protein>
    <submittedName>
        <fullName evidence="2">Uncharacterized protein</fullName>
    </submittedName>
</protein>
<reference evidence="2 3" key="1">
    <citation type="submission" date="2018-09" db="EMBL/GenBank/DDBJ databases">
        <title>Genomic Encyclopedia of Archaeal and Bacterial Type Strains, Phase II (KMG-II): from individual species to whole genera.</title>
        <authorList>
            <person name="Goeker M."/>
        </authorList>
    </citation>
    <scope>NUCLEOTIDE SEQUENCE [LARGE SCALE GENOMIC DNA]</scope>
    <source>
        <strain evidence="2 3">DSM 13151</strain>
    </source>
</reference>
<evidence type="ECO:0000313" key="2">
    <source>
        <dbReference type="EMBL" id="RKD95288.1"/>
    </source>
</evidence>
<keyword evidence="1" id="KW-1133">Transmembrane helix</keyword>
<keyword evidence="1" id="KW-0812">Transmembrane</keyword>
<accession>A0A419WIJ4</accession>
<sequence>MPSATSPSDSASVDSIVRRYERTQRILKVSVAAVSVVAVLAAFAALPYLVALGLSLGALVALLLPLSTTSGTLHLQTDADLETVRRDFEGETPPILPFQWGLADTVRSTDDGTDYEISYLFGLRSVTMTVETRTVSDDPDVDLEIEVAEAGRPWGTYSVALEERDGATHVTVSVESNRRFPLNRLPQTIAAVRYQQAAYEAQGYAVLEYDRSIGPFS</sequence>
<evidence type="ECO:0000256" key="1">
    <source>
        <dbReference type="SAM" id="Phobius"/>
    </source>
</evidence>
<name>A0A419WIJ4_9EURY</name>
<feature type="transmembrane region" description="Helical" evidence="1">
    <location>
        <begin position="26"/>
        <end position="43"/>
    </location>
</feature>
<evidence type="ECO:0000313" key="3">
    <source>
        <dbReference type="Proteomes" id="UP000283805"/>
    </source>
</evidence>
<proteinExistence type="predicted"/>
<dbReference type="EMBL" id="RAPO01000002">
    <property type="protein sequence ID" value="RKD95288.1"/>
    <property type="molecule type" value="Genomic_DNA"/>
</dbReference>
<organism evidence="2 3">
    <name type="scientific">Halopiger aswanensis</name>
    <dbReference type="NCBI Taxonomy" id="148449"/>
    <lineage>
        <taxon>Archaea</taxon>
        <taxon>Methanobacteriati</taxon>
        <taxon>Methanobacteriota</taxon>
        <taxon>Stenosarchaea group</taxon>
        <taxon>Halobacteria</taxon>
        <taxon>Halobacteriales</taxon>
        <taxon>Natrialbaceae</taxon>
        <taxon>Halopiger</taxon>
    </lineage>
</organism>
<dbReference type="AlphaFoldDB" id="A0A419WIJ4"/>
<dbReference type="RefSeq" id="WP_120245246.1">
    <property type="nucleotide sequence ID" value="NZ_RAPO01000002.1"/>
</dbReference>
<comment type="caution">
    <text evidence="2">The sequence shown here is derived from an EMBL/GenBank/DDBJ whole genome shotgun (WGS) entry which is preliminary data.</text>
</comment>
<keyword evidence="1" id="KW-0472">Membrane</keyword>
<dbReference type="OrthoDB" id="269652at2157"/>
<gene>
    <name evidence="2" type="ORF">ATJ93_2140</name>
</gene>
<dbReference type="Proteomes" id="UP000283805">
    <property type="component" value="Unassembled WGS sequence"/>
</dbReference>
<keyword evidence="3" id="KW-1185">Reference proteome</keyword>